<feature type="signal peptide" evidence="2">
    <location>
        <begin position="1"/>
        <end position="22"/>
    </location>
</feature>
<feature type="compositionally biased region" description="Polar residues" evidence="1">
    <location>
        <begin position="97"/>
        <end position="109"/>
    </location>
</feature>
<comment type="caution">
    <text evidence="3">The sequence shown here is derived from an EMBL/GenBank/DDBJ whole genome shotgun (WGS) entry which is preliminary data.</text>
</comment>
<evidence type="ECO:0000313" key="4">
    <source>
        <dbReference type="Proteomes" id="UP000494245"/>
    </source>
</evidence>
<proteinExistence type="predicted"/>
<organism evidence="3 4">
    <name type="scientific">Fundidesulfovibrio magnetotacticus</name>
    <dbReference type="NCBI Taxonomy" id="2730080"/>
    <lineage>
        <taxon>Bacteria</taxon>
        <taxon>Pseudomonadati</taxon>
        <taxon>Thermodesulfobacteriota</taxon>
        <taxon>Desulfovibrionia</taxon>
        <taxon>Desulfovibrionales</taxon>
        <taxon>Desulfovibrionaceae</taxon>
        <taxon>Fundidesulfovibrio</taxon>
    </lineage>
</organism>
<evidence type="ECO:0000313" key="3">
    <source>
        <dbReference type="EMBL" id="GFK92264.1"/>
    </source>
</evidence>
<dbReference type="AlphaFoldDB" id="A0A6V8LKQ8"/>
<feature type="chain" id="PRO_5028814771" evidence="2">
    <location>
        <begin position="23"/>
        <end position="109"/>
    </location>
</feature>
<dbReference type="EMBL" id="BLTE01000001">
    <property type="protein sequence ID" value="GFK92264.1"/>
    <property type="molecule type" value="Genomic_DNA"/>
</dbReference>
<reference evidence="3 4" key="1">
    <citation type="submission" date="2020-04" db="EMBL/GenBank/DDBJ databases">
        <authorList>
            <consortium name="Desulfovibrio sp. FSS-1 genome sequencing consortium"/>
            <person name="Shimoshige H."/>
            <person name="Kobayashi H."/>
            <person name="Maekawa T."/>
        </authorList>
    </citation>
    <scope>NUCLEOTIDE SEQUENCE [LARGE SCALE GENOMIC DNA]</scope>
    <source>
        <strain evidence="3 4">SIID29052-01</strain>
    </source>
</reference>
<sequence length="109" mass="11560">MKRVMKSLAATALLLLSIAVLSGGDAWAYKRKSSVTGQGGRSVTQDVNANRTATGYQRSSTTTGPRDNSVQTQSSGNWDSNTNTWTKDKSVTGPGGTSKSWEKSTTVTK</sequence>
<evidence type="ECO:0000256" key="2">
    <source>
        <dbReference type="SAM" id="SignalP"/>
    </source>
</evidence>
<feature type="compositionally biased region" description="Polar residues" evidence="1">
    <location>
        <begin position="41"/>
        <end position="85"/>
    </location>
</feature>
<protein>
    <submittedName>
        <fullName evidence="3">Uncharacterized protein</fullName>
    </submittedName>
</protein>
<reference evidence="3 4" key="2">
    <citation type="submission" date="2020-05" db="EMBL/GenBank/DDBJ databases">
        <title>Draft genome sequence of Desulfovibrio sp. strainFSS-1.</title>
        <authorList>
            <person name="Shimoshige H."/>
            <person name="Kobayashi H."/>
            <person name="Maekawa T."/>
        </authorList>
    </citation>
    <scope>NUCLEOTIDE SEQUENCE [LARGE SCALE GENOMIC DNA]</scope>
    <source>
        <strain evidence="3 4">SIID29052-01</strain>
    </source>
</reference>
<evidence type="ECO:0000256" key="1">
    <source>
        <dbReference type="SAM" id="MobiDB-lite"/>
    </source>
</evidence>
<feature type="region of interest" description="Disordered" evidence="1">
    <location>
        <begin position="32"/>
        <end position="109"/>
    </location>
</feature>
<name>A0A6V8LKQ8_9BACT</name>
<gene>
    <name evidence="3" type="ORF">NNJEOMEG_00086</name>
</gene>
<dbReference type="Proteomes" id="UP000494245">
    <property type="component" value="Unassembled WGS sequence"/>
</dbReference>
<accession>A0A6V8LKQ8</accession>
<keyword evidence="4" id="KW-1185">Reference proteome</keyword>
<keyword evidence="2" id="KW-0732">Signal</keyword>
<dbReference type="RefSeq" id="WP_173080235.1">
    <property type="nucleotide sequence ID" value="NZ_BLTE01000001.1"/>
</dbReference>